<evidence type="ECO:0000256" key="11">
    <source>
        <dbReference type="ARBA" id="ARBA00044884"/>
    </source>
</evidence>
<evidence type="ECO:0000256" key="21">
    <source>
        <dbReference type="ARBA" id="ARBA00044985"/>
    </source>
</evidence>
<reference evidence="27 28" key="1">
    <citation type="journal article" date="2018" name="Genome Biol. Evol.">
        <title>Multiple Roots of Fruiting Body Formation in Amoebozoa.</title>
        <authorList>
            <person name="Hillmann F."/>
            <person name="Forbes G."/>
            <person name="Novohradska S."/>
            <person name="Ferling I."/>
            <person name="Riege K."/>
            <person name="Groth M."/>
            <person name="Westermann M."/>
            <person name="Marz M."/>
            <person name="Spaller T."/>
            <person name="Winckler T."/>
            <person name="Schaap P."/>
            <person name="Glockner G."/>
        </authorList>
    </citation>
    <scope>NUCLEOTIDE SEQUENCE [LARGE SCALE GENOMIC DNA]</scope>
    <source>
        <strain evidence="27 28">Jena</strain>
    </source>
</reference>
<feature type="transmembrane region" description="Helical" evidence="25">
    <location>
        <begin position="136"/>
        <end position="156"/>
    </location>
</feature>
<dbReference type="Proteomes" id="UP000241769">
    <property type="component" value="Unassembled WGS sequence"/>
</dbReference>
<comment type="similarity">
    <text evidence="2">Belongs to the major facilitator superfamily.</text>
</comment>
<evidence type="ECO:0000256" key="7">
    <source>
        <dbReference type="ARBA" id="ARBA00023228"/>
    </source>
</evidence>
<comment type="catalytic activity">
    <reaction evidence="18">
        <text>L-histidyl-L-alpha-amino acid(out) = L-histidyl-L-alpha-amino acid(in)</text>
        <dbReference type="Rhea" id="RHEA:79379"/>
        <dbReference type="ChEBI" id="CHEBI:229964"/>
    </reaction>
</comment>
<comment type="catalytic activity">
    <reaction evidence="16">
        <text>L-lysyl-L-lysine(out) = L-lysyl-L-lysine(in)</text>
        <dbReference type="Rhea" id="RHEA:79403"/>
        <dbReference type="ChEBI" id="CHEBI:229956"/>
    </reaction>
</comment>
<feature type="transmembrane region" description="Helical" evidence="25">
    <location>
        <begin position="77"/>
        <end position="95"/>
    </location>
</feature>
<feature type="transmembrane region" description="Helical" evidence="25">
    <location>
        <begin position="32"/>
        <end position="52"/>
    </location>
</feature>
<dbReference type="PROSITE" id="PS50850">
    <property type="entry name" value="MFS"/>
    <property type="match status" value="1"/>
</dbReference>
<comment type="catalytic activity">
    <reaction evidence="15">
        <text>L-arginyl-L-alpha-amino acid(out) = L-arginyl-L-alpha-amino acid(in)</text>
        <dbReference type="Rhea" id="RHEA:79371"/>
        <dbReference type="ChEBI" id="CHEBI:84315"/>
    </reaction>
</comment>
<feature type="transmembrane region" description="Helical" evidence="25">
    <location>
        <begin position="326"/>
        <end position="344"/>
    </location>
</feature>
<dbReference type="InterPro" id="IPR011701">
    <property type="entry name" value="MFS"/>
</dbReference>
<keyword evidence="7" id="KW-0458">Lysosome</keyword>
<evidence type="ECO:0000256" key="8">
    <source>
        <dbReference type="ARBA" id="ARBA00044876"/>
    </source>
</evidence>
<evidence type="ECO:0000256" key="5">
    <source>
        <dbReference type="ARBA" id="ARBA00022989"/>
    </source>
</evidence>
<feature type="transmembrane region" description="Helical" evidence="25">
    <location>
        <begin position="260"/>
        <end position="280"/>
    </location>
</feature>
<feature type="domain" description="Major facilitator superfamily (MFS) profile" evidence="26">
    <location>
        <begin position="37"/>
        <end position="438"/>
    </location>
</feature>
<dbReference type="Gene3D" id="1.20.1250.20">
    <property type="entry name" value="MFS general substrate transporter like domains"/>
    <property type="match status" value="2"/>
</dbReference>
<comment type="catalytic activity">
    <reaction evidence="14">
        <text>L-aspartyl-L-lysine(out) = L-aspartyl-L-lysine(in)</text>
        <dbReference type="Rhea" id="RHEA:79411"/>
        <dbReference type="ChEBI" id="CHEBI:229953"/>
    </reaction>
</comment>
<dbReference type="Pfam" id="PF07690">
    <property type="entry name" value="MFS_1"/>
    <property type="match status" value="1"/>
</dbReference>
<comment type="function">
    <text evidence="23">Lysosomal dipeptide uniporter that selectively exports lysine, arginine or histidine-containing dipeptides with a net positive charge from the lysosome lumen into the cytosol. Could play a role in a specific type of protein O-glycosylation indirectly regulating macrophages migration and tissue invasion. Also essential for liver homeostasis.</text>
</comment>
<feature type="transmembrane region" description="Helical" evidence="25">
    <location>
        <begin position="204"/>
        <end position="228"/>
    </location>
</feature>
<comment type="catalytic activity">
    <reaction evidence="19">
        <text>L-alanyl-L-lysine(out) = L-alanyl-L-lysine(in)</text>
        <dbReference type="Rhea" id="RHEA:79415"/>
        <dbReference type="ChEBI" id="CHEBI:192470"/>
    </reaction>
</comment>
<evidence type="ECO:0000256" key="13">
    <source>
        <dbReference type="ARBA" id="ARBA00044893"/>
    </source>
</evidence>
<accession>A0A2P6NQP2</accession>
<dbReference type="SUPFAM" id="SSF103473">
    <property type="entry name" value="MFS general substrate transporter"/>
    <property type="match status" value="1"/>
</dbReference>
<name>A0A2P6NQP2_9EUKA</name>
<evidence type="ECO:0000256" key="23">
    <source>
        <dbReference type="ARBA" id="ARBA00045709"/>
    </source>
</evidence>
<dbReference type="GO" id="GO:0022857">
    <property type="term" value="F:transmembrane transporter activity"/>
    <property type="evidence" value="ECO:0007669"/>
    <property type="project" value="InterPro"/>
</dbReference>
<evidence type="ECO:0000256" key="12">
    <source>
        <dbReference type="ARBA" id="ARBA00044891"/>
    </source>
</evidence>
<evidence type="ECO:0000256" key="18">
    <source>
        <dbReference type="ARBA" id="ARBA00044912"/>
    </source>
</evidence>
<proteinExistence type="inferred from homology"/>
<evidence type="ECO:0000256" key="16">
    <source>
        <dbReference type="ARBA" id="ARBA00044900"/>
    </source>
</evidence>
<evidence type="ECO:0000256" key="9">
    <source>
        <dbReference type="ARBA" id="ARBA00044878"/>
    </source>
</evidence>
<comment type="catalytic activity">
    <reaction evidence="20">
        <text>L-lysyl-glycine(out) = L-lysyl-glycine(in)</text>
        <dbReference type="Rhea" id="RHEA:79407"/>
        <dbReference type="ChEBI" id="CHEBI:191202"/>
    </reaction>
</comment>
<protein>
    <recommendedName>
        <fullName evidence="21">Lysosomal dipeptide transporter MFSD1</fullName>
    </recommendedName>
    <alternativeName>
        <fullName evidence="22">Major facilitator superfamily domain-containing protein 1</fullName>
    </alternativeName>
</protein>
<comment type="subcellular location">
    <subcellularLocation>
        <location evidence="1">Lysosome membrane</location>
        <topology evidence="1">Multi-pass membrane protein</topology>
    </subcellularLocation>
</comment>
<dbReference type="PANTHER" id="PTHR23512:SF3">
    <property type="entry name" value="MAJOR FACILITATOR SUPERFAMILY DOMAIN-CONTAINING PROTEIN 1"/>
    <property type="match status" value="1"/>
</dbReference>
<feature type="transmembrane region" description="Helical" evidence="25">
    <location>
        <begin position="350"/>
        <end position="371"/>
    </location>
</feature>
<evidence type="ECO:0000313" key="27">
    <source>
        <dbReference type="EMBL" id="PRP86283.1"/>
    </source>
</evidence>
<evidence type="ECO:0000256" key="4">
    <source>
        <dbReference type="ARBA" id="ARBA00022692"/>
    </source>
</evidence>
<dbReference type="InterPro" id="IPR020846">
    <property type="entry name" value="MFS_dom"/>
</dbReference>
<evidence type="ECO:0000256" key="10">
    <source>
        <dbReference type="ARBA" id="ARBA00044881"/>
    </source>
</evidence>
<evidence type="ECO:0000256" key="17">
    <source>
        <dbReference type="ARBA" id="ARBA00044903"/>
    </source>
</evidence>
<dbReference type="InterPro" id="IPR036259">
    <property type="entry name" value="MFS_trans_sf"/>
</dbReference>
<comment type="catalytic activity">
    <reaction evidence="8">
        <text>L-lysyl-L-alanine(out) = L-lysyl-L-alanine(in)</text>
        <dbReference type="Rhea" id="RHEA:79399"/>
        <dbReference type="ChEBI" id="CHEBI:229954"/>
    </reaction>
</comment>
<dbReference type="FunCoup" id="A0A2P6NQP2">
    <property type="interactions" value="35"/>
</dbReference>
<comment type="catalytic activity">
    <reaction evidence="13">
        <text>L-alpha-aminoacyl-L-lysine(out) = L-alpha-aminoacyl-L-lysine(in)</text>
        <dbReference type="Rhea" id="RHEA:79383"/>
        <dbReference type="ChEBI" id="CHEBI:229966"/>
    </reaction>
</comment>
<evidence type="ECO:0000256" key="22">
    <source>
        <dbReference type="ARBA" id="ARBA00045018"/>
    </source>
</evidence>
<evidence type="ECO:0000256" key="6">
    <source>
        <dbReference type="ARBA" id="ARBA00023136"/>
    </source>
</evidence>
<sequence length="459" mass="50626">MGEEDSPLIHPSHGSYHELPHKESIFSPRRALFRWFVLLIVSLICFGSYFAFDEIQPFDSQIQKTLNIERADFSNLYAIYSFPNIILVFFGGLLGDKIGVRLAALIFVLFVFAGAVMAPLAVSLTAAGKISQRSGYIFLLAGRFVFGLGGESLNVIQTSMTAIWFAGTKDLALALGFTLSMSRLGDYLALSFSPQIAKLFGGDWIAALWFGTVLAGISVGAVLLYSVLDKASERYFPDRKIDPEENALNFKAILQFDARFWIVSLLCMTYYSGVTPFIALCNDFLKDSYHFDDEKAAFYSGIIILASMILSPILGKFLDMVGNRPYFVVLGSCMILPAHLMLAFTQVTPLVPIILIGLSFSMVPGCLWPSIPLLCKAKETATAYGLMTAIQNAGLSLTNFAAGRIADLSYKEAMIFFVCMDLLGFAFGFMLIYVDDYKGRTLCLRSGATKEDLVEDDDK</sequence>
<feature type="transmembrane region" description="Helical" evidence="25">
    <location>
        <begin position="163"/>
        <end position="184"/>
    </location>
</feature>
<evidence type="ECO:0000256" key="24">
    <source>
        <dbReference type="ARBA" id="ARBA00046376"/>
    </source>
</evidence>
<comment type="catalytic activity">
    <reaction evidence="12">
        <text>L-lysyl-L-alpha-amino acid(out) = L-lysyl-L-alpha-amino acid(in)</text>
        <dbReference type="Rhea" id="RHEA:79387"/>
        <dbReference type="ChEBI" id="CHEBI:229965"/>
    </reaction>
</comment>
<keyword evidence="28" id="KW-1185">Reference proteome</keyword>
<feature type="transmembrane region" description="Helical" evidence="25">
    <location>
        <begin position="383"/>
        <end position="402"/>
    </location>
</feature>
<comment type="catalytic activity">
    <reaction evidence="11">
        <text>L-alpha-aminoacyl-L-histidine(out) = L-alpha-aminoacyl-L-histidine(in)</text>
        <dbReference type="Rhea" id="RHEA:79375"/>
        <dbReference type="ChEBI" id="CHEBI:229967"/>
    </reaction>
</comment>
<comment type="catalytic activity">
    <reaction evidence="10">
        <text>L-alpha-aminoacyl-L-arginine(out) = L-alpha-aminoacyl-L-arginine(in)</text>
        <dbReference type="Rhea" id="RHEA:79367"/>
        <dbReference type="ChEBI" id="CHEBI:229968"/>
    </reaction>
</comment>
<feature type="transmembrane region" description="Helical" evidence="25">
    <location>
        <begin position="414"/>
        <end position="434"/>
    </location>
</feature>
<evidence type="ECO:0000256" key="1">
    <source>
        <dbReference type="ARBA" id="ARBA00004155"/>
    </source>
</evidence>
<dbReference type="GO" id="GO:0005765">
    <property type="term" value="C:lysosomal membrane"/>
    <property type="evidence" value="ECO:0007669"/>
    <property type="project" value="UniProtKB-SubCell"/>
</dbReference>
<evidence type="ECO:0000256" key="25">
    <source>
        <dbReference type="SAM" id="Phobius"/>
    </source>
</evidence>
<keyword evidence="4 25" id="KW-0812">Transmembrane</keyword>
<evidence type="ECO:0000256" key="20">
    <source>
        <dbReference type="ARBA" id="ARBA00044924"/>
    </source>
</evidence>
<evidence type="ECO:0000313" key="28">
    <source>
        <dbReference type="Proteomes" id="UP000241769"/>
    </source>
</evidence>
<evidence type="ECO:0000256" key="14">
    <source>
        <dbReference type="ARBA" id="ARBA00044898"/>
    </source>
</evidence>
<organism evidence="27 28">
    <name type="scientific">Planoprotostelium fungivorum</name>
    <dbReference type="NCBI Taxonomy" id="1890364"/>
    <lineage>
        <taxon>Eukaryota</taxon>
        <taxon>Amoebozoa</taxon>
        <taxon>Evosea</taxon>
        <taxon>Variosea</taxon>
        <taxon>Cavosteliida</taxon>
        <taxon>Cavosteliaceae</taxon>
        <taxon>Planoprotostelium</taxon>
    </lineage>
</organism>
<comment type="caution">
    <text evidence="27">The sequence shown here is derived from an EMBL/GenBank/DDBJ whole genome shotgun (WGS) entry which is preliminary data.</text>
</comment>
<keyword evidence="5 25" id="KW-1133">Transmembrane helix</keyword>
<comment type="catalytic activity">
    <reaction evidence="9">
        <text>L-histidyl-glycine(out) = L-histidyl-glycine(in)</text>
        <dbReference type="Rhea" id="RHEA:79395"/>
        <dbReference type="ChEBI" id="CHEBI:229957"/>
    </reaction>
</comment>
<dbReference type="AlphaFoldDB" id="A0A2P6NQP2"/>
<dbReference type="InterPro" id="IPR052187">
    <property type="entry name" value="MFSD1"/>
</dbReference>
<evidence type="ECO:0000256" key="2">
    <source>
        <dbReference type="ARBA" id="ARBA00008335"/>
    </source>
</evidence>
<dbReference type="PANTHER" id="PTHR23512">
    <property type="entry name" value="MAJOR FACILITATOR SUPERFAMILY DOMAIN-CONTAINING PROTEIN 1"/>
    <property type="match status" value="1"/>
</dbReference>
<dbReference type="EMBL" id="MDYQ01000033">
    <property type="protein sequence ID" value="PRP86283.1"/>
    <property type="molecule type" value="Genomic_DNA"/>
</dbReference>
<evidence type="ECO:0000256" key="3">
    <source>
        <dbReference type="ARBA" id="ARBA00022448"/>
    </source>
</evidence>
<keyword evidence="3" id="KW-0813">Transport</keyword>
<keyword evidence="6 25" id="KW-0472">Membrane</keyword>
<gene>
    <name evidence="27" type="ORF">PROFUN_05424</name>
</gene>
<comment type="catalytic activity">
    <reaction evidence="17">
        <text>L-arginyl-glycine(out) = L-arginyl-glycine(in)</text>
        <dbReference type="Rhea" id="RHEA:79391"/>
        <dbReference type="ChEBI" id="CHEBI:229955"/>
    </reaction>
</comment>
<feature type="transmembrane region" description="Helical" evidence="25">
    <location>
        <begin position="296"/>
        <end position="314"/>
    </location>
</feature>
<feature type="transmembrane region" description="Helical" evidence="25">
    <location>
        <begin position="102"/>
        <end position="124"/>
    </location>
</feature>
<comment type="subunit">
    <text evidence="24">Homodimer. Interacts with lysosomal protein GLMP (via lumenal domain); the interaction starts while both proteins are still in the endoplasmic reticulum and is required for stabilization of MFSD1 in lysosomes but has no direct effect on its targeting to lysosomes or transporter activity.</text>
</comment>
<evidence type="ECO:0000256" key="15">
    <source>
        <dbReference type="ARBA" id="ARBA00044899"/>
    </source>
</evidence>
<dbReference type="STRING" id="1890364.A0A2P6NQP2"/>
<dbReference type="InParanoid" id="A0A2P6NQP2"/>
<evidence type="ECO:0000259" key="26">
    <source>
        <dbReference type="PROSITE" id="PS50850"/>
    </source>
</evidence>
<evidence type="ECO:0000256" key="19">
    <source>
        <dbReference type="ARBA" id="ARBA00044919"/>
    </source>
</evidence>
<dbReference type="OrthoDB" id="424834at2759"/>